<proteinExistence type="predicted"/>
<dbReference type="Proteomes" id="UP000828390">
    <property type="component" value="Unassembled WGS sequence"/>
</dbReference>
<keyword evidence="2" id="KW-1185">Reference proteome</keyword>
<protein>
    <submittedName>
        <fullName evidence="1">Uncharacterized protein</fullName>
    </submittedName>
</protein>
<reference evidence="1" key="2">
    <citation type="submission" date="2020-11" db="EMBL/GenBank/DDBJ databases">
        <authorList>
            <person name="McCartney M.A."/>
            <person name="Auch B."/>
            <person name="Kono T."/>
            <person name="Mallez S."/>
            <person name="Becker A."/>
            <person name="Gohl D.M."/>
            <person name="Silverstein K.A.T."/>
            <person name="Koren S."/>
            <person name="Bechman K.B."/>
            <person name="Herman A."/>
            <person name="Abrahante J.E."/>
            <person name="Garbe J."/>
        </authorList>
    </citation>
    <scope>NUCLEOTIDE SEQUENCE</scope>
    <source>
        <strain evidence="1">Duluth1</strain>
        <tissue evidence="1">Whole animal</tissue>
    </source>
</reference>
<dbReference type="EMBL" id="JAIWYP010000012">
    <property type="protein sequence ID" value="KAH3729896.1"/>
    <property type="molecule type" value="Genomic_DNA"/>
</dbReference>
<evidence type="ECO:0000313" key="1">
    <source>
        <dbReference type="EMBL" id="KAH3729896.1"/>
    </source>
</evidence>
<organism evidence="1 2">
    <name type="scientific">Dreissena polymorpha</name>
    <name type="common">Zebra mussel</name>
    <name type="synonym">Mytilus polymorpha</name>
    <dbReference type="NCBI Taxonomy" id="45954"/>
    <lineage>
        <taxon>Eukaryota</taxon>
        <taxon>Metazoa</taxon>
        <taxon>Spiralia</taxon>
        <taxon>Lophotrochozoa</taxon>
        <taxon>Mollusca</taxon>
        <taxon>Bivalvia</taxon>
        <taxon>Autobranchia</taxon>
        <taxon>Heteroconchia</taxon>
        <taxon>Euheterodonta</taxon>
        <taxon>Imparidentia</taxon>
        <taxon>Neoheterodontei</taxon>
        <taxon>Myida</taxon>
        <taxon>Dreissenoidea</taxon>
        <taxon>Dreissenidae</taxon>
        <taxon>Dreissena</taxon>
    </lineage>
</organism>
<evidence type="ECO:0000313" key="2">
    <source>
        <dbReference type="Proteomes" id="UP000828390"/>
    </source>
</evidence>
<gene>
    <name evidence="1" type="ORF">DPMN_055874</name>
</gene>
<dbReference type="AlphaFoldDB" id="A0A9D4HSZ4"/>
<sequence>MKVNILLNAEHIPGKRNILPDLLSRSQIEKFQASAPQMDKVPTAIPGHLLLLN</sequence>
<accession>A0A9D4HSZ4</accession>
<name>A0A9D4HSZ4_DREPO</name>
<reference evidence="1" key="1">
    <citation type="journal article" date="2019" name="bioRxiv">
        <title>The Genome of the Zebra Mussel, Dreissena polymorpha: A Resource for Invasive Species Research.</title>
        <authorList>
            <person name="McCartney M.A."/>
            <person name="Auch B."/>
            <person name="Kono T."/>
            <person name="Mallez S."/>
            <person name="Zhang Y."/>
            <person name="Obille A."/>
            <person name="Becker A."/>
            <person name="Abrahante J.E."/>
            <person name="Garbe J."/>
            <person name="Badalamenti J.P."/>
            <person name="Herman A."/>
            <person name="Mangelson H."/>
            <person name="Liachko I."/>
            <person name="Sullivan S."/>
            <person name="Sone E.D."/>
            <person name="Koren S."/>
            <person name="Silverstein K.A.T."/>
            <person name="Beckman K.B."/>
            <person name="Gohl D.M."/>
        </authorList>
    </citation>
    <scope>NUCLEOTIDE SEQUENCE</scope>
    <source>
        <strain evidence="1">Duluth1</strain>
        <tissue evidence="1">Whole animal</tissue>
    </source>
</reference>
<comment type="caution">
    <text evidence="1">The sequence shown here is derived from an EMBL/GenBank/DDBJ whole genome shotgun (WGS) entry which is preliminary data.</text>
</comment>